<dbReference type="AlphaFoldDB" id="A0A6A6EBL4"/>
<protein>
    <recommendedName>
        <fullName evidence="1">F-box domain-containing protein</fullName>
    </recommendedName>
</protein>
<dbReference type="InterPro" id="IPR001810">
    <property type="entry name" value="F-box_dom"/>
</dbReference>
<dbReference type="SMART" id="SM00256">
    <property type="entry name" value="FBOX"/>
    <property type="match status" value="1"/>
</dbReference>
<dbReference type="OrthoDB" id="3789892at2759"/>
<evidence type="ECO:0000313" key="3">
    <source>
        <dbReference type="Proteomes" id="UP000800200"/>
    </source>
</evidence>
<name>A0A6A6EBL4_9PEZI</name>
<dbReference type="Proteomes" id="UP000800200">
    <property type="component" value="Unassembled WGS sequence"/>
</dbReference>
<proteinExistence type="predicted"/>
<organism evidence="2 3">
    <name type="scientific">Zopfia rhizophila CBS 207.26</name>
    <dbReference type="NCBI Taxonomy" id="1314779"/>
    <lineage>
        <taxon>Eukaryota</taxon>
        <taxon>Fungi</taxon>
        <taxon>Dikarya</taxon>
        <taxon>Ascomycota</taxon>
        <taxon>Pezizomycotina</taxon>
        <taxon>Dothideomycetes</taxon>
        <taxon>Dothideomycetes incertae sedis</taxon>
        <taxon>Zopfiaceae</taxon>
        <taxon>Zopfia</taxon>
    </lineage>
</organism>
<accession>A0A6A6EBL4</accession>
<evidence type="ECO:0000259" key="1">
    <source>
        <dbReference type="PROSITE" id="PS50181"/>
    </source>
</evidence>
<evidence type="ECO:0000313" key="2">
    <source>
        <dbReference type="EMBL" id="KAF2187530.1"/>
    </source>
</evidence>
<feature type="domain" description="F-box" evidence="1">
    <location>
        <begin position="1"/>
        <end position="45"/>
    </location>
</feature>
<reference evidence="2" key="1">
    <citation type="journal article" date="2020" name="Stud. Mycol.">
        <title>101 Dothideomycetes genomes: a test case for predicting lifestyles and emergence of pathogens.</title>
        <authorList>
            <person name="Haridas S."/>
            <person name="Albert R."/>
            <person name="Binder M."/>
            <person name="Bloem J."/>
            <person name="Labutti K."/>
            <person name="Salamov A."/>
            <person name="Andreopoulos B."/>
            <person name="Baker S."/>
            <person name="Barry K."/>
            <person name="Bills G."/>
            <person name="Bluhm B."/>
            <person name="Cannon C."/>
            <person name="Castanera R."/>
            <person name="Culley D."/>
            <person name="Daum C."/>
            <person name="Ezra D."/>
            <person name="Gonzalez J."/>
            <person name="Henrissat B."/>
            <person name="Kuo A."/>
            <person name="Liang C."/>
            <person name="Lipzen A."/>
            <person name="Lutzoni F."/>
            <person name="Magnuson J."/>
            <person name="Mondo S."/>
            <person name="Nolan M."/>
            <person name="Ohm R."/>
            <person name="Pangilinan J."/>
            <person name="Park H.-J."/>
            <person name="Ramirez L."/>
            <person name="Alfaro M."/>
            <person name="Sun H."/>
            <person name="Tritt A."/>
            <person name="Yoshinaga Y."/>
            <person name="Zwiers L.-H."/>
            <person name="Turgeon B."/>
            <person name="Goodwin S."/>
            <person name="Spatafora J."/>
            <person name="Crous P."/>
            <person name="Grigoriev I."/>
        </authorList>
    </citation>
    <scope>NUCLEOTIDE SEQUENCE</scope>
    <source>
        <strain evidence="2">CBS 207.26</strain>
    </source>
</reference>
<gene>
    <name evidence="2" type="ORF">K469DRAFT_770532</name>
</gene>
<dbReference type="Pfam" id="PF12937">
    <property type="entry name" value="F-box-like"/>
    <property type="match status" value="1"/>
</dbReference>
<dbReference type="PROSITE" id="PS50181">
    <property type="entry name" value="FBOX"/>
    <property type="match status" value="1"/>
</dbReference>
<sequence>MLSHLPVEILRSISAYLPPRSALAFILVCRRIYRACNDWTVWRHIVQHATGYPYGVPTAYTSNSNTWKRYIVADGRASQGRWSSNDIEGWLPHIVALNHSVTFSMDHVSLHRLCDPIFNAPLLSDTRNDRDPVQFITNPRSSFNAGAWHLAQAATFCLSARLLSNETPTRARDREPPQLLQSVQWFRLITHNRLDLLVGDSAKLLTMLHALANRAVGFFYAELHWALATNSTPMETTAGLPHPLTASTIPFASFMEPPVPFTPRSLEAFSKCHLPSMTDPSFFVDDEWTGYTSLNLGSGPRLRFDGIGGDNLDVIRNRLDQLPNGYFPFRVERVIRFRLVQTYGDNRYQLESNCFHNQVALHILTVTVDRCTGRLVIAHRAPFGISRGLTDAVITPFGIVQAEIPQPGHWTWLWKCNWSNPKEPHTGE</sequence>
<dbReference type="EMBL" id="ML994626">
    <property type="protein sequence ID" value="KAF2187530.1"/>
    <property type="molecule type" value="Genomic_DNA"/>
</dbReference>
<dbReference type="InterPro" id="IPR036047">
    <property type="entry name" value="F-box-like_dom_sf"/>
</dbReference>
<keyword evidence="3" id="KW-1185">Reference proteome</keyword>
<dbReference type="CDD" id="cd09917">
    <property type="entry name" value="F-box_SF"/>
    <property type="match status" value="1"/>
</dbReference>
<dbReference type="Gene3D" id="1.20.1280.50">
    <property type="match status" value="1"/>
</dbReference>
<dbReference type="SUPFAM" id="SSF81383">
    <property type="entry name" value="F-box domain"/>
    <property type="match status" value="1"/>
</dbReference>